<keyword evidence="4" id="KW-0914">Notch signaling pathway</keyword>
<comment type="caution">
    <text evidence="8">The sequence shown here is derived from an EMBL/GenBank/DDBJ whole genome shotgun (WGS) entry which is preliminary data.</text>
</comment>
<evidence type="ECO:0000313" key="9">
    <source>
        <dbReference type="Proteomes" id="UP000251960"/>
    </source>
</evidence>
<feature type="transmembrane region" description="Helical" evidence="7">
    <location>
        <begin position="157"/>
        <end position="181"/>
    </location>
</feature>
<keyword evidence="5 7" id="KW-1133">Transmembrane helix</keyword>
<name>A0A3L6END1_MAIZE</name>
<feature type="transmembrane region" description="Helical" evidence="7">
    <location>
        <begin position="6"/>
        <end position="26"/>
    </location>
</feature>
<feature type="transmembrane region" description="Helical" evidence="7">
    <location>
        <begin position="193"/>
        <end position="211"/>
    </location>
</feature>
<comment type="subcellular location">
    <subcellularLocation>
        <location evidence="1">Membrane</location>
        <topology evidence="1">Multi-pass membrane protein</topology>
    </subcellularLocation>
</comment>
<feature type="transmembrane region" description="Helical" evidence="7">
    <location>
        <begin position="33"/>
        <end position="53"/>
    </location>
</feature>
<evidence type="ECO:0000256" key="6">
    <source>
        <dbReference type="ARBA" id="ARBA00023136"/>
    </source>
</evidence>
<feature type="transmembrane region" description="Helical" evidence="7">
    <location>
        <begin position="115"/>
        <end position="137"/>
    </location>
</feature>
<organism evidence="8 9">
    <name type="scientific">Zea mays</name>
    <name type="common">Maize</name>
    <dbReference type="NCBI Taxonomy" id="4577"/>
    <lineage>
        <taxon>Eukaryota</taxon>
        <taxon>Viridiplantae</taxon>
        <taxon>Streptophyta</taxon>
        <taxon>Embryophyta</taxon>
        <taxon>Tracheophyta</taxon>
        <taxon>Spermatophyta</taxon>
        <taxon>Magnoliopsida</taxon>
        <taxon>Liliopsida</taxon>
        <taxon>Poales</taxon>
        <taxon>Poaceae</taxon>
        <taxon>PACMAD clade</taxon>
        <taxon>Panicoideae</taxon>
        <taxon>Andropogonodae</taxon>
        <taxon>Andropogoneae</taxon>
        <taxon>Tripsacinae</taxon>
        <taxon>Zea</taxon>
    </lineage>
</organism>
<protein>
    <submittedName>
        <fullName evidence="8">Gamma-secretase subunit APH1-like</fullName>
    </submittedName>
</protein>
<dbReference type="Pfam" id="PF06105">
    <property type="entry name" value="Aph-1"/>
    <property type="match status" value="1"/>
</dbReference>
<sequence length="252" mass="27741">MTLAAGLGYALIALGPAFSLFSGVVVRKPFLVLTLLSSTLFWLISLIVLSGIWRGFLPIKSGVWWAYVILILTSVALQEGTRLVFWMLYKKMEEMLDAFADRISKPRLRLTDKMLISLAGGLGHGVAHAVFFCLSLLTPAFGRATFYTERCSKLPFFLASGKSLIALGFLVIHTFSMIIAFNAYDEGKKSDQVFVPVIHLAAAAMTLVNLAPGGCLIGTPLLLVMAALTLQHCWRVACRRLTEHRHQQHNSS</sequence>
<feature type="transmembrane region" description="Helical" evidence="7">
    <location>
        <begin position="217"/>
        <end position="237"/>
    </location>
</feature>
<dbReference type="ExpressionAtlas" id="A0A3L6END1">
    <property type="expression patterns" value="baseline and differential"/>
</dbReference>
<feature type="transmembrane region" description="Helical" evidence="7">
    <location>
        <begin position="65"/>
        <end position="89"/>
    </location>
</feature>
<dbReference type="InterPro" id="IPR009294">
    <property type="entry name" value="Aph-1"/>
</dbReference>
<proteinExistence type="inferred from homology"/>
<evidence type="ECO:0000256" key="1">
    <source>
        <dbReference type="ARBA" id="ARBA00004141"/>
    </source>
</evidence>
<dbReference type="GO" id="GO:0016485">
    <property type="term" value="P:protein processing"/>
    <property type="evidence" value="ECO:0007669"/>
    <property type="project" value="InterPro"/>
</dbReference>
<reference evidence="8 9" key="1">
    <citation type="journal article" date="2018" name="Nat. Genet.">
        <title>Extensive intraspecific gene order and gene structural variations between Mo17 and other maize genomes.</title>
        <authorList>
            <person name="Sun S."/>
            <person name="Zhou Y."/>
            <person name="Chen J."/>
            <person name="Shi J."/>
            <person name="Zhao H."/>
            <person name="Zhao H."/>
            <person name="Song W."/>
            <person name="Zhang M."/>
            <person name="Cui Y."/>
            <person name="Dong X."/>
            <person name="Liu H."/>
            <person name="Ma X."/>
            <person name="Jiao Y."/>
            <person name="Wang B."/>
            <person name="Wei X."/>
            <person name="Stein J.C."/>
            <person name="Glaubitz J.C."/>
            <person name="Lu F."/>
            <person name="Yu G."/>
            <person name="Liang C."/>
            <person name="Fengler K."/>
            <person name="Li B."/>
            <person name="Rafalski A."/>
            <person name="Schnable P.S."/>
            <person name="Ware D.H."/>
            <person name="Buckler E.S."/>
            <person name="Lai J."/>
        </authorList>
    </citation>
    <scope>NUCLEOTIDE SEQUENCE [LARGE SCALE GENOMIC DNA]</scope>
    <source>
        <strain evidence="9">cv. Missouri 17</strain>
        <tissue evidence="8">Seedling</tissue>
    </source>
</reference>
<dbReference type="PANTHER" id="PTHR12889">
    <property type="entry name" value="GAMMA-SECRETASE SUBUNIT APH-1"/>
    <property type="match status" value="1"/>
</dbReference>
<evidence type="ECO:0000313" key="8">
    <source>
        <dbReference type="EMBL" id="PWZ22602.1"/>
    </source>
</evidence>
<keyword evidence="3 7" id="KW-0812">Transmembrane</keyword>
<evidence type="ECO:0000256" key="4">
    <source>
        <dbReference type="ARBA" id="ARBA00022976"/>
    </source>
</evidence>
<evidence type="ECO:0000256" key="7">
    <source>
        <dbReference type="SAM" id="Phobius"/>
    </source>
</evidence>
<dbReference type="AlphaFoldDB" id="A0A3L6END1"/>
<dbReference type="Proteomes" id="UP000251960">
    <property type="component" value="Chromosome 5"/>
</dbReference>
<accession>A0A3L6END1</accession>
<evidence type="ECO:0000256" key="3">
    <source>
        <dbReference type="ARBA" id="ARBA00022692"/>
    </source>
</evidence>
<evidence type="ECO:0000256" key="5">
    <source>
        <dbReference type="ARBA" id="ARBA00022989"/>
    </source>
</evidence>
<dbReference type="EMBL" id="NCVQ01000006">
    <property type="protein sequence ID" value="PWZ22602.1"/>
    <property type="molecule type" value="Genomic_DNA"/>
</dbReference>
<dbReference type="GO" id="GO:0007219">
    <property type="term" value="P:Notch signaling pathway"/>
    <property type="evidence" value="ECO:0007669"/>
    <property type="project" value="UniProtKB-KW"/>
</dbReference>
<evidence type="ECO:0000256" key="2">
    <source>
        <dbReference type="ARBA" id="ARBA00005577"/>
    </source>
</evidence>
<gene>
    <name evidence="8" type="primary">At2g31440</name>
    <name evidence="8" type="ORF">Zm00014a_037078</name>
</gene>
<keyword evidence="6 7" id="KW-0472">Membrane</keyword>
<comment type="similarity">
    <text evidence="2">Belongs to the APH-1 family.</text>
</comment>
<dbReference type="GO" id="GO:0016020">
    <property type="term" value="C:membrane"/>
    <property type="evidence" value="ECO:0007669"/>
    <property type="project" value="UniProtKB-SubCell"/>
</dbReference>